<evidence type="ECO:0000256" key="11">
    <source>
        <dbReference type="RuleBase" id="RU003691"/>
    </source>
</evidence>
<dbReference type="InterPro" id="IPR046952">
    <property type="entry name" value="GSHR/TRXR-like"/>
</dbReference>
<reference evidence="15" key="1">
    <citation type="journal article" date="2014" name="Environ. Microbiol.">
        <title>Comparative genomics of the marine bacterial genus Glaciecola reveals the high degree of genomic diversity and genomic characteristic for cold adaptation.</title>
        <authorList>
            <person name="Qin Q.L."/>
            <person name="Xie B.B."/>
            <person name="Yu Y."/>
            <person name="Shu Y.L."/>
            <person name="Rong J.C."/>
            <person name="Zhang Y.J."/>
            <person name="Zhao D.L."/>
            <person name="Chen X.L."/>
            <person name="Zhang X.Y."/>
            <person name="Chen B."/>
            <person name="Zhou B.C."/>
            <person name="Zhang Y.Z."/>
        </authorList>
    </citation>
    <scope>NUCLEOTIDE SEQUENCE [LARGE SCALE GENOMIC DNA]</scope>
    <source>
        <strain evidence="15">ACAM 615</strain>
    </source>
</reference>
<evidence type="ECO:0000256" key="4">
    <source>
        <dbReference type="ARBA" id="ARBA00022827"/>
    </source>
</evidence>
<keyword evidence="4 9" id="KW-0274">FAD</keyword>
<dbReference type="GO" id="GO:0045454">
    <property type="term" value="P:cell redox homeostasis"/>
    <property type="evidence" value="ECO:0007669"/>
    <property type="project" value="InterPro"/>
</dbReference>
<dbReference type="PROSITE" id="PS00076">
    <property type="entry name" value="PYRIDINE_REDOX_1"/>
    <property type="match status" value="1"/>
</dbReference>
<keyword evidence="6" id="KW-1015">Disulfide bond</keyword>
<dbReference type="InterPro" id="IPR001100">
    <property type="entry name" value="Pyr_nuc-diS_OxRdtase"/>
</dbReference>
<dbReference type="GO" id="GO:0034599">
    <property type="term" value="P:cellular response to oxidative stress"/>
    <property type="evidence" value="ECO:0007669"/>
    <property type="project" value="TreeGrafter"/>
</dbReference>
<evidence type="ECO:0000256" key="10">
    <source>
        <dbReference type="PIRSR" id="PIRSR000350-4"/>
    </source>
</evidence>
<dbReference type="GO" id="GO:0050660">
    <property type="term" value="F:flavin adenine dinucleotide binding"/>
    <property type="evidence" value="ECO:0007669"/>
    <property type="project" value="InterPro"/>
</dbReference>
<evidence type="ECO:0000256" key="2">
    <source>
        <dbReference type="ARBA" id="ARBA00011738"/>
    </source>
</evidence>
<dbReference type="GO" id="GO:0005829">
    <property type="term" value="C:cytosol"/>
    <property type="evidence" value="ECO:0007669"/>
    <property type="project" value="TreeGrafter"/>
</dbReference>
<dbReference type="InterPro" id="IPR004099">
    <property type="entry name" value="Pyr_nucl-diS_OxRdtase_dimer"/>
</dbReference>
<feature type="domain" description="FAD/NAD(P)-binding" evidence="13">
    <location>
        <begin position="15"/>
        <end position="327"/>
    </location>
</feature>
<gene>
    <name evidence="14" type="primary">gor</name>
    <name evidence="14" type="ORF">GPAL_2007</name>
</gene>
<dbReference type="PANTHER" id="PTHR42737:SF2">
    <property type="entry name" value="GLUTATHIONE REDUCTASE"/>
    <property type="match status" value="1"/>
</dbReference>
<evidence type="ECO:0000259" key="13">
    <source>
        <dbReference type="Pfam" id="PF07992"/>
    </source>
</evidence>
<evidence type="ECO:0000256" key="8">
    <source>
        <dbReference type="PIRSR" id="PIRSR000350-2"/>
    </source>
</evidence>
<dbReference type="SUPFAM" id="SSF51905">
    <property type="entry name" value="FAD/NAD(P)-binding domain"/>
    <property type="match status" value="1"/>
</dbReference>
<dbReference type="NCBIfam" id="NF004776">
    <property type="entry name" value="PRK06116.1"/>
    <property type="match status" value="1"/>
</dbReference>
<dbReference type="Gene3D" id="3.50.50.60">
    <property type="entry name" value="FAD/NAD(P)-binding domain"/>
    <property type="match status" value="2"/>
</dbReference>
<evidence type="ECO:0000256" key="3">
    <source>
        <dbReference type="ARBA" id="ARBA00022630"/>
    </source>
</evidence>
<dbReference type="FunFam" id="3.30.390.30:FF:000003">
    <property type="entry name" value="Glutathione reductase"/>
    <property type="match status" value="1"/>
</dbReference>
<dbReference type="AlphaFoldDB" id="K6ZJ12"/>
<accession>K6ZJ12</accession>
<keyword evidence="9" id="KW-0520">NAD</keyword>
<dbReference type="SUPFAM" id="SSF55424">
    <property type="entry name" value="FAD/NAD-linked reductases, dimerisation (C-terminal) domain"/>
    <property type="match status" value="1"/>
</dbReference>
<dbReference type="PRINTS" id="PR00368">
    <property type="entry name" value="FADPNR"/>
</dbReference>
<evidence type="ECO:0000256" key="1">
    <source>
        <dbReference type="ARBA" id="ARBA00007532"/>
    </source>
</evidence>
<dbReference type="Pfam" id="PF07992">
    <property type="entry name" value="Pyr_redox_2"/>
    <property type="match status" value="1"/>
</dbReference>
<keyword evidence="5 11" id="KW-0560">Oxidoreductase</keyword>
<dbReference type="InterPro" id="IPR012999">
    <property type="entry name" value="Pyr_OxRdtase_I_AS"/>
</dbReference>
<dbReference type="PIRSF" id="PIRSF000350">
    <property type="entry name" value="Mercury_reductase_MerA"/>
    <property type="match status" value="1"/>
</dbReference>
<dbReference type="FunFam" id="3.50.50.60:FF:000235">
    <property type="entry name" value="Glutathione reductase"/>
    <property type="match status" value="1"/>
</dbReference>
<organism evidence="14 15">
    <name type="scientific">Brumicola pallidula DSM 14239 = ACAM 615</name>
    <dbReference type="NCBI Taxonomy" id="1121922"/>
    <lineage>
        <taxon>Bacteria</taxon>
        <taxon>Pseudomonadati</taxon>
        <taxon>Pseudomonadota</taxon>
        <taxon>Gammaproteobacteria</taxon>
        <taxon>Alteromonadales</taxon>
        <taxon>Alteromonadaceae</taxon>
        <taxon>Brumicola</taxon>
    </lineage>
</organism>
<dbReference type="PANTHER" id="PTHR42737">
    <property type="entry name" value="GLUTATHIONE REDUCTASE"/>
    <property type="match status" value="1"/>
</dbReference>
<evidence type="ECO:0000313" key="14">
    <source>
        <dbReference type="EMBL" id="GAC28868.1"/>
    </source>
</evidence>
<feature type="binding site" evidence="9">
    <location>
        <position position="60"/>
    </location>
    <ligand>
        <name>FAD</name>
        <dbReference type="ChEBI" id="CHEBI:57692"/>
    </ligand>
</feature>
<keyword evidence="9" id="KW-0547">Nucleotide-binding</keyword>
<dbReference type="NCBIfam" id="TIGR01421">
    <property type="entry name" value="gluta_reduc_1"/>
    <property type="match status" value="1"/>
</dbReference>
<evidence type="ECO:0000256" key="6">
    <source>
        <dbReference type="ARBA" id="ARBA00023157"/>
    </source>
</evidence>
<comment type="cofactor">
    <cofactor evidence="9">
        <name>FAD</name>
        <dbReference type="ChEBI" id="CHEBI:57692"/>
    </cofactor>
    <text evidence="9">Binds 1 FAD per subunit.</text>
</comment>
<evidence type="ECO:0000256" key="9">
    <source>
        <dbReference type="PIRSR" id="PIRSR000350-3"/>
    </source>
</evidence>
<evidence type="ECO:0000256" key="5">
    <source>
        <dbReference type="ARBA" id="ARBA00023002"/>
    </source>
</evidence>
<dbReference type="EC" id="1.8.1.7" evidence="14"/>
<dbReference type="GO" id="GO:0006749">
    <property type="term" value="P:glutathione metabolic process"/>
    <property type="evidence" value="ECO:0007669"/>
    <property type="project" value="InterPro"/>
</dbReference>
<dbReference type="InterPro" id="IPR036188">
    <property type="entry name" value="FAD/NAD-bd_sf"/>
</dbReference>
<dbReference type="Proteomes" id="UP000006251">
    <property type="component" value="Unassembled WGS sequence"/>
</dbReference>
<comment type="subunit">
    <text evidence="2">Homodimer.</text>
</comment>
<feature type="active site" description="Proton acceptor" evidence="8">
    <location>
        <position position="448"/>
    </location>
</feature>
<dbReference type="OrthoDB" id="9800167at2"/>
<feature type="disulfide bond" description="Redox-active" evidence="10">
    <location>
        <begin position="51"/>
        <end position="56"/>
    </location>
</feature>
<dbReference type="Pfam" id="PF02852">
    <property type="entry name" value="Pyr_redox_dim"/>
    <property type="match status" value="1"/>
</dbReference>
<dbReference type="PRINTS" id="PR00411">
    <property type="entry name" value="PNDRDTASEI"/>
</dbReference>
<feature type="domain" description="Pyridine nucleotide-disulphide oxidoreductase dimerisation" evidence="12">
    <location>
        <begin position="348"/>
        <end position="457"/>
    </location>
</feature>
<comment type="caution">
    <text evidence="14">The sequence shown here is derived from an EMBL/GenBank/DDBJ whole genome shotgun (WGS) entry which is preliminary data.</text>
</comment>
<dbReference type="InterPro" id="IPR016156">
    <property type="entry name" value="FAD/NAD-linked_Rdtase_dimer_sf"/>
</dbReference>
<dbReference type="RefSeq" id="WP_006011283.1">
    <property type="nucleotide sequence ID" value="NZ_AUAV01000005.1"/>
</dbReference>
<feature type="binding site" evidence="9">
    <location>
        <begin position="183"/>
        <end position="190"/>
    </location>
    <ligand>
        <name>NAD(+)</name>
        <dbReference type="ChEBI" id="CHEBI:57540"/>
    </ligand>
</feature>
<keyword evidence="15" id="KW-1185">Reference proteome</keyword>
<comment type="similarity">
    <text evidence="1 11">Belongs to the class-I pyridine nucleotide-disulfide oxidoreductase family.</text>
</comment>
<dbReference type="InterPro" id="IPR006322">
    <property type="entry name" value="Glutathione_Rdtase_euk/bac"/>
</dbReference>
<evidence type="ECO:0000259" key="12">
    <source>
        <dbReference type="Pfam" id="PF02852"/>
    </source>
</evidence>
<dbReference type="InterPro" id="IPR023753">
    <property type="entry name" value="FAD/NAD-binding_dom"/>
</dbReference>
<dbReference type="Gene3D" id="3.30.390.30">
    <property type="match status" value="1"/>
</dbReference>
<sequence length="459" mass="49615">MNSSTQNAQVKKHFDYISIGGGSGGIASANRASKYGKKAAIIEAKDIGGTCVNVGCIPKKAMWFGAQVAEAIHKYSPDYGFDITVNSFSWAKLVASRTAYIDRIHQSYDRGLDKNGVELIKGFATFIDNHTIAVDGDIYTADHITIATGGRPIKPAIPGAELGINSDEFFDISEQPKRVVVVGAGYIGVELAGVMHSLGSETHFLVRREKPLRNFDDMLSDTLVEIMAEDGPKLHPHTEVTAIEKQADGSLKVKLNTDGHIDCDALIWAIGREPANDKLNIENTDVELDERGYVKVDKYQNTTAAGIYAVGDNIGKVDLTPVAVKAGRLLSERLFNSKPDAHMDYDLIPTVVFSHPAIGTIGLSEKEALEKYGESNIKVYNSSFAAMYTAVTSHRQATKMKLVCQGIDEKVVGLHGIGFGMDEILQGFAVAIKMGATKADFDACIAIHPTSGEEFVTLT</sequence>
<dbReference type="GO" id="GO:0050661">
    <property type="term" value="F:NADP binding"/>
    <property type="evidence" value="ECO:0007669"/>
    <property type="project" value="InterPro"/>
</dbReference>
<evidence type="ECO:0000313" key="15">
    <source>
        <dbReference type="Proteomes" id="UP000006251"/>
    </source>
</evidence>
<protein>
    <submittedName>
        <fullName evidence="14">Glutathione reductase</fullName>
        <ecNumber evidence="14">1.8.1.7</ecNumber>
    </submittedName>
</protein>
<feature type="binding site" evidence="9">
    <location>
        <position position="271"/>
    </location>
    <ligand>
        <name>NAD(+)</name>
        <dbReference type="ChEBI" id="CHEBI:57540"/>
    </ligand>
</feature>
<keyword evidence="3 11" id="KW-0285">Flavoprotein</keyword>
<dbReference type="STRING" id="1121922.GCA_000428905_01271"/>
<feature type="binding site" evidence="9">
    <location>
        <position position="312"/>
    </location>
    <ligand>
        <name>FAD</name>
        <dbReference type="ChEBI" id="CHEBI:57692"/>
    </ligand>
</feature>
<keyword evidence="7 11" id="KW-0676">Redox-active center</keyword>
<proteinExistence type="inferred from homology"/>
<dbReference type="EMBL" id="BAEQ01000032">
    <property type="protein sequence ID" value="GAC28868.1"/>
    <property type="molecule type" value="Genomic_DNA"/>
</dbReference>
<evidence type="ECO:0000256" key="7">
    <source>
        <dbReference type="ARBA" id="ARBA00023284"/>
    </source>
</evidence>
<name>K6ZJ12_9ALTE</name>
<dbReference type="GO" id="GO:0004362">
    <property type="term" value="F:glutathione-disulfide reductase (NADPH) activity"/>
    <property type="evidence" value="ECO:0007669"/>
    <property type="project" value="UniProtKB-EC"/>
</dbReference>